<evidence type="ECO:0000256" key="2">
    <source>
        <dbReference type="PROSITE-ProRule" id="PRU00335"/>
    </source>
</evidence>
<evidence type="ECO:0000313" key="5">
    <source>
        <dbReference type="EMBL" id="PJZ72350.1"/>
    </source>
</evidence>
<reference evidence="6 7" key="1">
    <citation type="submission" date="2017-07" db="EMBL/GenBank/DDBJ databases">
        <title>Leptospira spp. isolated from tropical soils.</title>
        <authorList>
            <person name="Thibeaux R."/>
            <person name="Iraola G."/>
            <person name="Ferres I."/>
            <person name="Bierque E."/>
            <person name="Girault D."/>
            <person name="Soupe-Gilbert M.-E."/>
            <person name="Picardeau M."/>
            <person name="Goarant C."/>
        </authorList>
    </citation>
    <scope>NUCLEOTIDE SEQUENCE [LARGE SCALE GENOMIC DNA]</scope>
    <source>
        <strain evidence="5 7">FH1-B-B1</strain>
        <strain evidence="4 6">FH1-B-C1</strain>
    </source>
</reference>
<evidence type="ECO:0000313" key="6">
    <source>
        <dbReference type="Proteomes" id="UP000231962"/>
    </source>
</evidence>
<dbReference type="GO" id="GO:0000976">
    <property type="term" value="F:transcription cis-regulatory region binding"/>
    <property type="evidence" value="ECO:0007669"/>
    <property type="project" value="TreeGrafter"/>
</dbReference>
<gene>
    <name evidence="4" type="ORF">CH360_12200</name>
    <name evidence="5" type="ORF">CH373_14420</name>
</gene>
<organism evidence="5 7">
    <name type="scientific">Leptospira perolatii</name>
    <dbReference type="NCBI Taxonomy" id="2023191"/>
    <lineage>
        <taxon>Bacteria</taxon>
        <taxon>Pseudomonadati</taxon>
        <taxon>Spirochaetota</taxon>
        <taxon>Spirochaetia</taxon>
        <taxon>Leptospirales</taxon>
        <taxon>Leptospiraceae</taxon>
        <taxon>Leptospira</taxon>
    </lineage>
</organism>
<dbReference type="Proteomes" id="UP000231962">
    <property type="component" value="Unassembled WGS sequence"/>
</dbReference>
<feature type="domain" description="HTH tetR-type" evidence="3">
    <location>
        <begin position="10"/>
        <end position="70"/>
    </location>
</feature>
<dbReference type="InterPro" id="IPR050109">
    <property type="entry name" value="HTH-type_TetR-like_transc_reg"/>
</dbReference>
<dbReference type="SUPFAM" id="SSF46689">
    <property type="entry name" value="Homeodomain-like"/>
    <property type="match status" value="1"/>
</dbReference>
<dbReference type="Proteomes" id="UP000231990">
    <property type="component" value="Unassembled WGS sequence"/>
</dbReference>
<accession>A0A2M9ZJY3</accession>
<keyword evidence="1 2" id="KW-0238">DNA-binding</keyword>
<dbReference type="OrthoDB" id="9780939at2"/>
<evidence type="ECO:0000313" key="4">
    <source>
        <dbReference type="EMBL" id="PJZ69268.1"/>
    </source>
</evidence>
<dbReference type="InterPro" id="IPR001647">
    <property type="entry name" value="HTH_TetR"/>
</dbReference>
<dbReference type="PROSITE" id="PS01081">
    <property type="entry name" value="HTH_TETR_1"/>
    <property type="match status" value="1"/>
</dbReference>
<dbReference type="RefSeq" id="WP_100714321.1">
    <property type="nucleotide sequence ID" value="NZ_NPDY01000011.1"/>
</dbReference>
<evidence type="ECO:0000259" key="3">
    <source>
        <dbReference type="PROSITE" id="PS50977"/>
    </source>
</evidence>
<dbReference type="EMBL" id="NPDZ01000010">
    <property type="protein sequence ID" value="PJZ72350.1"/>
    <property type="molecule type" value="Genomic_DNA"/>
</dbReference>
<proteinExistence type="predicted"/>
<dbReference type="PROSITE" id="PS50977">
    <property type="entry name" value="HTH_TETR_2"/>
    <property type="match status" value="1"/>
</dbReference>
<dbReference type="Pfam" id="PF00440">
    <property type="entry name" value="TetR_N"/>
    <property type="match status" value="1"/>
</dbReference>
<dbReference type="EMBL" id="NPDY01000011">
    <property type="protein sequence ID" value="PJZ69268.1"/>
    <property type="molecule type" value="Genomic_DNA"/>
</dbReference>
<name>A0A2M9ZJY3_9LEPT</name>
<dbReference type="Gene3D" id="1.10.357.10">
    <property type="entry name" value="Tetracycline Repressor, domain 2"/>
    <property type="match status" value="1"/>
</dbReference>
<dbReference type="InterPro" id="IPR023772">
    <property type="entry name" value="DNA-bd_HTH_TetR-type_CS"/>
</dbReference>
<dbReference type="GO" id="GO:0003700">
    <property type="term" value="F:DNA-binding transcription factor activity"/>
    <property type="evidence" value="ECO:0007669"/>
    <property type="project" value="TreeGrafter"/>
</dbReference>
<dbReference type="PRINTS" id="PR00455">
    <property type="entry name" value="HTHTETR"/>
</dbReference>
<sequence length="201" mass="23775">MAVPKIVDHEKVKEELLRPCLRLFAEKGYAAVTMREISRELCVSTGTLYHYFPTKEFLFEEVARFVVQEDVRELREFQAEMRNTNSLEQLKSLFEFAENREEHFRDMILLACDVYRHDSLKDESRILEECSKIYRESIRAHLGIGSKDLENMFFGILIGTVFQRMLETRIVDFRSTFHILHSLWPLMTNINLFEPSSKAEN</sequence>
<dbReference type="PANTHER" id="PTHR30055:SF146">
    <property type="entry name" value="HTH-TYPE TRANSCRIPTIONAL DUAL REGULATOR CECR"/>
    <property type="match status" value="1"/>
</dbReference>
<dbReference type="PANTHER" id="PTHR30055">
    <property type="entry name" value="HTH-TYPE TRANSCRIPTIONAL REGULATOR RUTR"/>
    <property type="match status" value="1"/>
</dbReference>
<dbReference type="AlphaFoldDB" id="A0A2M9ZJY3"/>
<keyword evidence="6" id="KW-1185">Reference proteome</keyword>
<feature type="DNA-binding region" description="H-T-H motif" evidence="2">
    <location>
        <begin position="33"/>
        <end position="52"/>
    </location>
</feature>
<evidence type="ECO:0000256" key="1">
    <source>
        <dbReference type="ARBA" id="ARBA00023125"/>
    </source>
</evidence>
<protein>
    <recommendedName>
        <fullName evidence="3">HTH tetR-type domain-containing protein</fullName>
    </recommendedName>
</protein>
<evidence type="ECO:0000313" key="7">
    <source>
        <dbReference type="Proteomes" id="UP000231990"/>
    </source>
</evidence>
<dbReference type="InterPro" id="IPR009057">
    <property type="entry name" value="Homeodomain-like_sf"/>
</dbReference>
<comment type="caution">
    <text evidence="5">The sequence shown here is derived from an EMBL/GenBank/DDBJ whole genome shotgun (WGS) entry which is preliminary data.</text>
</comment>